<sequence>MPEDGNQHVGAGRSDSARHKLDLDLHLSESKTCSIRAELRSNL</sequence>
<protein>
    <submittedName>
        <fullName evidence="2">Uncharacterized protein</fullName>
    </submittedName>
</protein>
<evidence type="ECO:0000313" key="2">
    <source>
        <dbReference type="EMBL" id="ACG44138.1"/>
    </source>
</evidence>
<name>B6U455_MAIZE</name>
<feature type="region of interest" description="Disordered" evidence="1">
    <location>
        <begin position="1"/>
        <end position="20"/>
    </location>
</feature>
<accession>B6U455</accession>
<reference evidence="2" key="1">
    <citation type="journal article" date="2009" name="Plant Mol. Biol.">
        <title>Insights into corn genes derived from large-scale cDNA sequencing.</title>
        <authorList>
            <person name="Alexandrov N.N."/>
            <person name="Brover V.V."/>
            <person name="Freidin S."/>
            <person name="Troukhan M.E."/>
            <person name="Tatarinova T.V."/>
            <person name="Zhang H."/>
            <person name="Swaller T.J."/>
            <person name="Lu Y.P."/>
            <person name="Bouck J."/>
            <person name="Flavell R.B."/>
            <person name="Feldmann K.A."/>
        </authorList>
    </citation>
    <scope>NUCLEOTIDE SEQUENCE</scope>
</reference>
<evidence type="ECO:0000256" key="1">
    <source>
        <dbReference type="SAM" id="MobiDB-lite"/>
    </source>
</evidence>
<proteinExistence type="evidence at transcript level"/>
<organism evidence="2">
    <name type="scientific">Zea mays</name>
    <name type="common">Maize</name>
    <dbReference type="NCBI Taxonomy" id="4577"/>
    <lineage>
        <taxon>Eukaryota</taxon>
        <taxon>Viridiplantae</taxon>
        <taxon>Streptophyta</taxon>
        <taxon>Embryophyta</taxon>
        <taxon>Tracheophyta</taxon>
        <taxon>Spermatophyta</taxon>
        <taxon>Magnoliopsida</taxon>
        <taxon>Liliopsida</taxon>
        <taxon>Poales</taxon>
        <taxon>Poaceae</taxon>
        <taxon>PACMAD clade</taxon>
        <taxon>Panicoideae</taxon>
        <taxon>Andropogonodae</taxon>
        <taxon>Andropogoneae</taxon>
        <taxon>Tripsacinae</taxon>
        <taxon>Zea</taxon>
    </lineage>
</organism>
<dbReference type="AlphaFoldDB" id="B6U455"/>
<dbReference type="EMBL" id="EU972020">
    <property type="protein sequence ID" value="ACG44138.1"/>
    <property type="molecule type" value="mRNA"/>
</dbReference>